<dbReference type="GO" id="GO:0032993">
    <property type="term" value="C:protein-DNA complex"/>
    <property type="evidence" value="ECO:0007669"/>
    <property type="project" value="TreeGrafter"/>
</dbReference>
<evidence type="ECO:0000256" key="4">
    <source>
        <dbReference type="ARBA" id="ARBA00023012"/>
    </source>
</evidence>
<dbReference type="Gene3D" id="3.40.50.2300">
    <property type="match status" value="1"/>
</dbReference>
<dbReference type="InterPro" id="IPR039420">
    <property type="entry name" value="WalR-like"/>
</dbReference>
<dbReference type="InterPro" id="IPR003018">
    <property type="entry name" value="GAF"/>
</dbReference>
<evidence type="ECO:0000256" key="1">
    <source>
        <dbReference type="ARBA" id="ARBA00022553"/>
    </source>
</evidence>
<proteinExistence type="predicted"/>
<dbReference type="GO" id="GO:0006355">
    <property type="term" value="P:regulation of DNA-templated transcription"/>
    <property type="evidence" value="ECO:0007669"/>
    <property type="project" value="TreeGrafter"/>
</dbReference>
<evidence type="ECO:0000256" key="8">
    <source>
        <dbReference type="PROSITE-ProRule" id="PRU00169"/>
    </source>
</evidence>
<keyword evidence="7" id="KW-0804">Transcription</keyword>
<keyword evidence="1" id="KW-0597">Phosphoprotein</keyword>
<evidence type="ECO:0000256" key="5">
    <source>
        <dbReference type="ARBA" id="ARBA00023015"/>
    </source>
</evidence>
<protein>
    <submittedName>
        <fullName evidence="10">Response regulator</fullName>
    </submittedName>
</protein>
<dbReference type="SUPFAM" id="SSF55781">
    <property type="entry name" value="GAF domain-like"/>
    <property type="match status" value="1"/>
</dbReference>
<dbReference type="SUPFAM" id="SSF52172">
    <property type="entry name" value="CheY-like"/>
    <property type="match status" value="1"/>
</dbReference>
<evidence type="ECO:0000256" key="2">
    <source>
        <dbReference type="ARBA" id="ARBA00022679"/>
    </source>
</evidence>
<dbReference type="Pfam" id="PF00072">
    <property type="entry name" value="Response_reg"/>
    <property type="match status" value="1"/>
</dbReference>
<evidence type="ECO:0000256" key="3">
    <source>
        <dbReference type="ARBA" id="ARBA00022777"/>
    </source>
</evidence>
<keyword evidence="3" id="KW-0418">Kinase</keyword>
<organism evidence="10 11">
    <name type="scientific">Candidatus Desulfolinea nitratireducens</name>
    <dbReference type="NCBI Taxonomy" id="2841698"/>
    <lineage>
        <taxon>Bacteria</taxon>
        <taxon>Bacillati</taxon>
        <taxon>Chloroflexota</taxon>
        <taxon>Anaerolineae</taxon>
        <taxon>Anaerolineales</taxon>
        <taxon>Anaerolineales incertae sedis</taxon>
        <taxon>Candidatus Desulfolinea</taxon>
    </lineage>
</organism>
<dbReference type="InterPro" id="IPR001789">
    <property type="entry name" value="Sig_transdc_resp-reg_receiver"/>
</dbReference>
<keyword evidence="2" id="KW-0808">Transferase</keyword>
<keyword evidence="6" id="KW-0238">DNA-binding</keyword>
<dbReference type="EMBL" id="JACNJN010000093">
    <property type="protein sequence ID" value="MBC8335171.1"/>
    <property type="molecule type" value="Genomic_DNA"/>
</dbReference>
<comment type="caution">
    <text evidence="10">The sequence shown here is derived from an EMBL/GenBank/DDBJ whole genome shotgun (WGS) entry which is preliminary data.</text>
</comment>
<comment type="caution">
    <text evidence="8">Lacks conserved residue(s) required for the propagation of feature annotation.</text>
</comment>
<dbReference type="Pfam" id="PF13185">
    <property type="entry name" value="GAF_2"/>
    <property type="match status" value="1"/>
</dbReference>
<evidence type="ECO:0000313" key="10">
    <source>
        <dbReference type="EMBL" id="MBC8335171.1"/>
    </source>
</evidence>
<gene>
    <name evidence="10" type="ORF">H8E29_07905</name>
</gene>
<dbReference type="PANTHER" id="PTHR48111:SF1">
    <property type="entry name" value="TWO-COMPONENT RESPONSE REGULATOR ORR33"/>
    <property type="match status" value="1"/>
</dbReference>
<keyword evidence="4" id="KW-0902">Two-component regulatory system</keyword>
<dbReference type="GO" id="GO:0000156">
    <property type="term" value="F:phosphorelay response regulator activity"/>
    <property type="evidence" value="ECO:0007669"/>
    <property type="project" value="TreeGrafter"/>
</dbReference>
<evidence type="ECO:0000313" key="11">
    <source>
        <dbReference type="Proteomes" id="UP000614469"/>
    </source>
</evidence>
<name>A0A8J6TEH0_9CHLR</name>
<sequence length="386" mass="42688">MGETKELILLIESDPDISDLIARQALRPLGYRVNVVDDGNKAIKAVMELSPNLVILNLNPLGLSGKDLLVAFRAQNYSFPVIVIGEKERERDVMHTLRLGASDYLLWPARAEEVVASVEHALKETRGKHDRRNLDRRLKESGQELAHKTRELKTMLAIGKAVVSISDQRILFDKIVEGAIRVTSADIGWLLLRDETSKNKPFFLTAQRNLPPSWSKKMNTSLDDGISSLVALSGETLTVHGRPIDRFKLSALGKAAMVVPIKAKDEVIGLLIVIRKEDKAFTQTEEALLEAIGDYASISLINARLFRALQDSATASLSGQKRQAKLLDSLNRSLQEELKSASFFVNLLQEGKLGKLNIEQRQALATAQAALGRLQQTAEETITKNA</sequence>
<dbReference type="SMART" id="SM00065">
    <property type="entry name" value="GAF"/>
    <property type="match status" value="1"/>
</dbReference>
<dbReference type="InterPro" id="IPR029016">
    <property type="entry name" value="GAF-like_dom_sf"/>
</dbReference>
<reference evidence="10 11" key="1">
    <citation type="submission" date="2020-08" db="EMBL/GenBank/DDBJ databases">
        <title>Bridging the membrane lipid divide: bacteria of the FCB group superphylum have the potential to synthesize archaeal ether lipids.</title>
        <authorList>
            <person name="Villanueva L."/>
            <person name="Von Meijenfeldt F.A.B."/>
            <person name="Westbye A.B."/>
            <person name="Yadav S."/>
            <person name="Hopmans E.C."/>
            <person name="Dutilh B.E."/>
            <person name="Sinninghe Damste J.S."/>
        </authorList>
    </citation>
    <scope>NUCLEOTIDE SEQUENCE [LARGE SCALE GENOMIC DNA]</scope>
    <source>
        <strain evidence="10">NIOZ-UU36</strain>
    </source>
</reference>
<dbReference type="GO" id="GO:0005829">
    <property type="term" value="C:cytosol"/>
    <property type="evidence" value="ECO:0007669"/>
    <property type="project" value="TreeGrafter"/>
</dbReference>
<feature type="domain" description="Response regulatory" evidence="9">
    <location>
        <begin position="7"/>
        <end position="122"/>
    </location>
</feature>
<evidence type="ECO:0000259" key="9">
    <source>
        <dbReference type="PROSITE" id="PS50110"/>
    </source>
</evidence>
<dbReference type="PANTHER" id="PTHR48111">
    <property type="entry name" value="REGULATOR OF RPOS"/>
    <property type="match status" value="1"/>
</dbReference>
<evidence type="ECO:0000256" key="7">
    <source>
        <dbReference type="ARBA" id="ARBA00023163"/>
    </source>
</evidence>
<dbReference type="AlphaFoldDB" id="A0A8J6TEH0"/>
<keyword evidence="5" id="KW-0805">Transcription regulation</keyword>
<evidence type="ECO:0000256" key="6">
    <source>
        <dbReference type="ARBA" id="ARBA00023125"/>
    </source>
</evidence>
<dbReference type="Proteomes" id="UP000614469">
    <property type="component" value="Unassembled WGS sequence"/>
</dbReference>
<dbReference type="SMART" id="SM00448">
    <property type="entry name" value="REC"/>
    <property type="match status" value="1"/>
</dbReference>
<dbReference type="GO" id="GO:0016301">
    <property type="term" value="F:kinase activity"/>
    <property type="evidence" value="ECO:0007669"/>
    <property type="project" value="UniProtKB-KW"/>
</dbReference>
<accession>A0A8J6TEH0</accession>
<dbReference type="Gene3D" id="3.30.450.40">
    <property type="match status" value="1"/>
</dbReference>
<dbReference type="PROSITE" id="PS50110">
    <property type="entry name" value="RESPONSE_REGULATORY"/>
    <property type="match status" value="1"/>
</dbReference>
<dbReference type="InterPro" id="IPR011006">
    <property type="entry name" value="CheY-like_superfamily"/>
</dbReference>
<dbReference type="GO" id="GO:0000976">
    <property type="term" value="F:transcription cis-regulatory region binding"/>
    <property type="evidence" value="ECO:0007669"/>
    <property type="project" value="TreeGrafter"/>
</dbReference>